<dbReference type="AlphaFoldDB" id="A0A811NFI3"/>
<protein>
    <recommendedName>
        <fullName evidence="5">rRNA adenine N(6)-methyltransferase</fullName>
        <ecNumber evidence="5">2.1.1.-</ecNumber>
    </recommendedName>
</protein>
<feature type="compositionally biased region" description="Basic and acidic residues" evidence="6">
    <location>
        <begin position="202"/>
        <end position="211"/>
    </location>
</feature>
<evidence type="ECO:0000256" key="1">
    <source>
        <dbReference type="ARBA" id="ARBA00022603"/>
    </source>
</evidence>
<keyword evidence="5" id="KW-0698">rRNA processing</keyword>
<evidence type="ECO:0000256" key="3">
    <source>
        <dbReference type="ARBA" id="ARBA00022691"/>
    </source>
</evidence>
<dbReference type="GO" id="GO:0003723">
    <property type="term" value="F:RNA binding"/>
    <property type="evidence" value="ECO:0007669"/>
    <property type="project" value="UniProtKB-KW"/>
</dbReference>
<feature type="region of interest" description="Disordered" evidence="6">
    <location>
        <begin position="181"/>
        <end position="211"/>
    </location>
</feature>
<dbReference type="EC" id="2.1.1.-" evidence="5"/>
<organism evidence="7 8">
    <name type="scientific">Miscanthus lutarioriparius</name>
    <dbReference type="NCBI Taxonomy" id="422564"/>
    <lineage>
        <taxon>Eukaryota</taxon>
        <taxon>Viridiplantae</taxon>
        <taxon>Streptophyta</taxon>
        <taxon>Embryophyta</taxon>
        <taxon>Tracheophyta</taxon>
        <taxon>Spermatophyta</taxon>
        <taxon>Magnoliopsida</taxon>
        <taxon>Liliopsida</taxon>
        <taxon>Poales</taxon>
        <taxon>Poaceae</taxon>
        <taxon>PACMAD clade</taxon>
        <taxon>Panicoideae</taxon>
        <taxon>Andropogonodae</taxon>
        <taxon>Andropogoneae</taxon>
        <taxon>Saccharinae</taxon>
        <taxon>Miscanthus</taxon>
    </lineage>
</organism>
<evidence type="ECO:0000256" key="5">
    <source>
        <dbReference type="RuleBase" id="RU362106"/>
    </source>
</evidence>
<keyword evidence="1 5" id="KW-0489">Methyltransferase</keyword>
<reference evidence="7" key="1">
    <citation type="submission" date="2020-10" db="EMBL/GenBank/DDBJ databases">
        <authorList>
            <person name="Han B."/>
            <person name="Lu T."/>
            <person name="Zhao Q."/>
            <person name="Huang X."/>
            <person name="Zhao Y."/>
        </authorList>
    </citation>
    <scope>NUCLEOTIDE SEQUENCE</scope>
</reference>
<dbReference type="InterPro" id="IPR001737">
    <property type="entry name" value="KsgA/Erm"/>
</dbReference>
<dbReference type="PANTHER" id="PTHR11727:SF29">
    <property type="entry name" value="RRNA ADENINE N(6)-METHYLTRANSFERASE"/>
    <property type="match status" value="1"/>
</dbReference>
<dbReference type="GO" id="GO:0000179">
    <property type="term" value="F:rRNA (adenine-N6,N6-)-dimethyltransferase activity"/>
    <property type="evidence" value="ECO:0007669"/>
    <property type="project" value="TreeGrafter"/>
</dbReference>
<evidence type="ECO:0000313" key="7">
    <source>
        <dbReference type="EMBL" id="CAD6223701.1"/>
    </source>
</evidence>
<dbReference type="SUPFAM" id="SSF53335">
    <property type="entry name" value="S-adenosyl-L-methionine-dependent methyltransferases"/>
    <property type="match status" value="1"/>
</dbReference>
<name>A0A811NFI3_9POAL</name>
<evidence type="ECO:0000256" key="2">
    <source>
        <dbReference type="ARBA" id="ARBA00022679"/>
    </source>
</evidence>
<evidence type="ECO:0000256" key="6">
    <source>
        <dbReference type="SAM" id="MobiDB-lite"/>
    </source>
</evidence>
<proteinExistence type="inferred from homology"/>
<keyword evidence="3 5" id="KW-0949">S-adenosyl-L-methionine</keyword>
<dbReference type="InterPro" id="IPR029063">
    <property type="entry name" value="SAM-dependent_MTases_sf"/>
</dbReference>
<dbReference type="PANTHER" id="PTHR11727">
    <property type="entry name" value="DIMETHYLADENOSINE TRANSFERASE"/>
    <property type="match status" value="1"/>
</dbReference>
<accession>A0A811NFI3</accession>
<gene>
    <name evidence="7" type="ORF">NCGR_LOCUS16097</name>
</gene>
<keyword evidence="4" id="KW-0694">RNA-binding</keyword>
<dbReference type="GO" id="GO:0005739">
    <property type="term" value="C:mitochondrion"/>
    <property type="evidence" value="ECO:0007669"/>
    <property type="project" value="TreeGrafter"/>
</dbReference>
<dbReference type="EMBL" id="CAJGYO010000004">
    <property type="protein sequence ID" value="CAD6223701.1"/>
    <property type="molecule type" value="Genomic_DNA"/>
</dbReference>
<dbReference type="Pfam" id="PF00398">
    <property type="entry name" value="RrnaAD"/>
    <property type="match status" value="1"/>
</dbReference>
<keyword evidence="2 5" id="KW-0808">Transferase</keyword>
<dbReference type="Gene3D" id="3.40.50.150">
    <property type="entry name" value="Vaccinia Virus protein VP39"/>
    <property type="match status" value="1"/>
</dbReference>
<sequence>MSRVVSARRAARHGCRLYSSSASEVWDGDHGRRHEGRLPGVRRLRVQHPLRDLLAANRQAAVRLLPVPDGHGEHNHLATNVRLVADVSLLMDVSKADFVPVPGVDSTLVEIRMKEVRPTEVEPGISLDEWLEFTRACFGQHQLQEQKKKKKKEKNLGTIFKQKEMVMDLFRLSRIDEERIGNASSSGRGAPRDEYDADDRENDEHPCNGEGGFSKEEFVVFKERIAGTLQSARLNNERPSMLSNEDMMRLLRLFIKRGVRFH</sequence>
<keyword evidence="8" id="KW-1185">Reference proteome</keyword>
<dbReference type="OrthoDB" id="74991at2759"/>
<comment type="caution">
    <text evidence="7">The sequence shown here is derived from an EMBL/GenBank/DDBJ whole genome shotgun (WGS) entry which is preliminary data.</text>
</comment>
<dbReference type="Gene3D" id="1.10.8.480">
    <property type="match status" value="1"/>
</dbReference>
<comment type="similarity">
    <text evidence="5">Belongs to the class I-like SAM-binding methyltransferase superfamily. rRNA adenine N(6)-methyltransferase family.</text>
</comment>
<evidence type="ECO:0000313" key="8">
    <source>
        <dbReference type="Proteomes" id="UP000604825"/>
    </source>
</evidence>
<evidence type="ECO:0000256" key="4">
    <source>
        <dbReference type="ARBA" id="ARBA00022884"/>
    </source>
</evidence>
<dbReference type="Proteomes" id="UP000604825">
    <property type="component" value="Unassembled WGS sequence"/>
</dbReference>